<evidence type="ECO:0000256" key="1">
    <source>
        <dbReference type="ARBA" id="ARBA00001970"/>
    </source>
</evidence>
<comment type="similarity">
    <text evidence="3">In the C-terminal section; belongs to the flavoprotein pyridine nucleotide cytochrome reductase family.</text>
</comment>
<proteinExistence type="inferred from homology"/>
<accession>A0A0V1Q2G7</accession>
<dbReference type="InterPro" id="IPR017927">
    <property type="entry name" value="FAD-bd_FR_type"/>
</dbReference>
<keyword evidence="6" id="KW-0349">Heme</keyword>
<dbReference type="PROSITE" id="PS01033">
    <property type="entry name" value="GLOBIN"/>
    <property type="match status" value="1"/>
</dbReference>
<evidence type="ECO:0000256" key="4">
    <source>
        <dbReference type="ARBA" id="ARBA00012229"/>
    </source>
</evidence>
<dbReference type="PANTHER" id="PTHR43396:SF3">
    <property type="entry name" value="FLAVOHEMOPROTEIN"/>
    <property type="match status" value="1"/>
</dbReference>
<dbReference type="FunFam" id="1.10.490.10:FF:000003">
    <property type="entry name" value="Flavohemoprotein"/>
    <property type="match status" value="1"/>
</dbReference>
<name>A0A0V1Q2G7_9ASCO</name>
<evidence type="ECO:0000256" key="14">
    <source>
        <dbReference type="ARBA" id="ARBA00048649"/>
    </source>
</evidence>
<dbReference type="Proteomes" id="UP000054251">
    <property type="component" value="Unassembled WGS sequence"/>
</dbReference>
<keyword evidence="10" id="KW-0521">NADP</keyword>
<protein>
    <recommendedName>
        <fullName evidence="4">nitric oxide dioxygenase</fullName>
        <ecNumber evidence="4">1.14.12.17</ecNumber>
    </recommendedName>
</protein>
<dbReference type="PRINTS" id="PR00409">
    <property type="entry name" value="PHDIOXRDTASE"/>
</dbReference>
<feature type="domain" description="Globin" evidence="16">
    <location>
        <begin position="13"/>
        <end position="151"/>
    </location>
</feature>
<comment type="cofactor">
    <cofactor evidence="1">
        <name>heme b</name>
        <dbReference type="ChEBI" id="CHEBI:60344"/>
    </cofactor>
</comment>
<dbReference type="InterPro" id="IPR017938">
    <property type="entry name" value="Riboflavin_synthase-like_b-brl"/>
</dbReference>
<dbReference type="OrthoDB" id="436496at2759"/>
<dbReference type="EMBL" id="LMYN01000027">
    <property type="protein sequence ID" value="KSA02453.1"/>
    <property type="molecule type" value="Genomic_DNA"/>
</dbReference>
<dbReference type="Gene3D" id="1.10.490.10">
    <property type="entry name" value="Globins"/>
    <property type="match status" value="1"/>
</dbReference>
<dbReference type="SUPFAM" id="SSF46458">
    <property type="entry name" value="Globin-like"/>
    <property type="match status" value="1"/>
</dbReference>
<dbReference type="EC" id="1.14.12.17" evidence="4"/>
<comment type="catalytic activity">
    <reaction evidence="14">
        <text>2 nitric oxide + NADH + 2 O2 = 2 nitrate + NAD(+) + H(+)</text>
        <dbReference type="Rhea" id="RHEA:19469"/>
        <dbReference type="ChEBI" id="CHEBI:15378"/>
        <dbReference type="ChEBI" id="CHEBI:15379"/>
        <dbReference type="ChEBI" id="CHEBI:16480"/>
        <dbReference type="ChEBI" id="CHEBI:17632"/>
        <dbReference type="ChEBI" id="CHEBI:57540"/>
        <dbReference type="ChEBI" id="CHEBI:57945"/>
        <dbReference type="EC" id="1.14.12.17"/>
    </reaction>
</comment>
<dbReference type="GeneID" id="26838831"/>
<dbReference type="Pfam" id="PF00970">
    <property type="entry name" value="FAD_binding_6"/>
    <property type="match status" value="1"/>
</dbReference>
<sequence>MKIDTPVIYHIRELTPREKELVKASVPILEQSGEVLTSKFYNHMLTDFPEVRPFFNESHQKTLKQPKILAFALLNYAKNIDDLAPLTAFVNQIVVKHVGLQVKPEHYPIVGKCILDTMSELLGPDIATEEFLTAWATAYGNLAQILINAEAEKYRTMEWDGFRDFKISRIENESKDVKSIYFKPADGGKIAMPKRGQYVCIRFKLPNSETEKSREYSLSQYPSSDEYRISVRLVEGGQISPFIHNGLQVGSTIHVSPPAGQFIYRESDVAKPVALFVGGIGITPLVSMTEKALESGRQVYMLNSNRQIETRPFTQWLQSLKKKYGDKFKLIEFISNESDKSIQAIDKLETRRLETQDFEFVKPEFDYYMLGPNPYMKFVKEELLRRGVEESEIASEFFGPIEV</sequence>
<organism evidence="18 19">
    <name type="scientific">Debaryomyces fabryi</name>
    <dbReference type="NCBI Taxonomy" id="58627"/>
    <lineage>
        <taxon>Eukaryota</taxon>
        <taxon>Fungi</taxon>
        <taxon>Dikarya</taxon>
        <taxon>Ascomycota</taxon>
        <taxon>Saccharomycotina</taxon>
        <taxon>Pichiomycetes</taxon>
        <taxon>Debaryomycetaceae</taxon>
        <taxon>Debaryomyces</taxon>
    </lineage>
</organism>
<evidence type="ECO:0000256" key="12">
    <source>
        <dbReference type="ARBA" id="ARBA00023004"/>
    </source>
</evidence>
<dbReference type="GO" id="GO:0019825">
    <property type="term" value="F:oxygen binding"/>
    <property type="evidence" value="ECO:0007669"/>
    <property type="project" value="InterPro"/>
</dbReference>
<dbReference type="RefSeq" id="XP_015468555.1">
    <property type="nucleotide sequence ID" value="XM_015610652.1"/>
</dbReference>
<dbReference type="InterPro" id="IPR001433">
    <property type="entry name" value="OxRdtase_FAD/NAD-bd"/>
</dbReference>
<dbReference type="FunFam" id="2.40.30.10:FF:000034">
    <property type="entry name" value="Flavohemoprotein"/>
    <property type="match status" value="1"/>
</dbReference>
<evidence type="ECO:0000256" key="10">
    <source>
        <dbReference type="ARBA" id="ARBA00022857"/>
    </source>
</evidence>
<evidence type="ECO:0000256" key="15">
    <source>
        <dbReference type="ARBA" id="ARBA00049433"/>
    </source>
</evidence>
<dbReference type="PROSITE" id="PS51384">
    <property type="entry name" value="FAD_FR"/>
    <property type="match status" value="1"/>
</dbReference>
<evidence type="ECO:0000313" key="18">
    <source>
        <dbReference type="EMBL" id="KSA02453.1"/>
    </source>
</evidence>
<keyword evidence="19" id="KW-1185">Reference proteome</keyword>
<dbReference type="GO" id="GO:0046210">
    <property type="term" value="P:nitric oxide catabolic process"/>
    <property type="evidence" value="ECO:0007669"/>
    <property type="project" value="TreeGrafter"/>
</dbReference>
<evidence type="ECO:0000256" key="2">
    <source>
        <dbReference type="ARBA" id="ARBA00001974"/>
    </source>
</evidence>
<evidence type="ECO:0000313" key="19">
    <source>
        <dbReference type="Proteomes" id="UP000054251"/>
    </source>
</evidence>
<dbReference type="CDD" id="cd19754">
    <property type="entry name" value="FHb_fungal-globin"/>
    <property type="match status" value="1"/>
</dbReference>
<comment type="catalytic activity">
    <reaction evidence="15">
        <text>2 nitric oxide + NADPH + 2 O2 = 2 nitrate + NADP(+) + H(+)</text>
        <dbReference type="Rhea" id="RHEA:19465"/>
        <dbReference type="ChEBI" id="CHEBI:15378"/>
        <dbReference type="ChEBI" id="CHEBI:15379"/>
        <dbReference type="ChEBI" id="CHEBI:16480"/>
        <dbReference type="ChEBI" id="CHEBI:17632"/>
        <dbReference type="ChEBI" id="CHEBI:57783"/>
        <dbReference type="ChEBI" id="CHEBI:58349"/>
        <dbReference type="EC" id="1.14.12.17"/>
    </reaction>
</comment>
<dbReference type="GO" id="GO:0071949">
    <property type="term" value="F:FAD binding"/>
    <property type="evidence" value="ECO:0007669"/>
    <property type="project" value="TreeGrafter"/>
</dbReference>
<comment type="caution">
    <text evidence="18">The sequence shown here is derived from an EMBL/GenBank/DDBJ whole genome shotgun (WGS) entry which is preliminary data.</text>
</comment>
<dbReference type="GO" id="GO:0046872">
    <property type="term" value="F:metal ion binding"/>
    <property type="evidence" value="ECO:0007669"/>
    <property type="project" value="UniProtKB-KW"/>
</dbReference>
<dbReference type="InterPro" id="IPR012292">
    <property type="entry name" value="Globin/Proto"/>
</dbReference>
<reference evidence="18 19" key="1">
    <citation type="submission" date="2015-11" db="EMBL/GenBank/DDBJ databases">
        <title>The genome of Debaryomyces fabryi.</title>
        <authorList>
            <person name="Tafer H."/>
            <person name="Lopandic K."/>
        </authorList>
    </citation>
    <scope>NUCLEOTIDE SEQUENCE [LARGE SCALE GENOMIC DNA]</scope>
    <source>
        <strain evidence="18 19">CBS 789</strain>
    </source>
</reference>
<dbReference type="SUPFAM" id="SSF52343">
    <property type="entry name" value="Ferredoxin reductase-like, C-terminal NADP-linked domain"/>
    <property type="match status" value="1"/>
</dbReference>
<evidence type="ECO:0000256" key="3">
    <source>
        <dbReference type="ARBA" id="ARBA00006401"/>
    </source>
</evidence>
<keyword evidence="5" id="KW-0216">Detoxification</keyword>
<evidence type="ECO:0000256" key="7">
    <source>
        <dbReference type="ARBA" id="ARBA00022630"/>
    </source>
</evidence>
<dbReference type="InterPro" id="IPR008333">
    <property type="entry name" value="Cbr1-like_FAD-bd_dom"/>
</dbReference>
<comment type="cofactor">
    <cofactor evidence="2">
        <name>FAD</name>
        <dbReference type="ChEBI" id="CHEBI:57692"/>
    </cofactor>
</comment>
<evidence type="ECO:0000259" key="16">
    <source>
        <dbReference type="PROSITE" id="PS01033"/>
    </source>
</evidence>
<dbReference type="InterPro" id="IPR009050">
    <property type="entry name" value="Globin-like_sf"/>
</dbReference>
<dbReference type="GO" id="GO:0020037">
    <property type="term" value="F:heme binding"/>
    <property type="evidence" value="ECO:0007669"/>
    <property type="project" value="InterPro"/>
</dbReference>
<keyword evidence="7" id="KW-0285">Flavoprotein</keyword>
<dbReference type="Pfam" id="PF00042">
    <property type="entry name" value="Globin"/>
    <property type="match status" value="1"/>
</dbReference>
<dbReference type="Pfam" id="PF00175">
    <property type="entry name" value="NAD_binding_1"/>
    <property type="match status" value="1"/>
</dbReference>
<dbReference type="InterPro" id="IPR039261">
    <property type="entry name" value="FNR_nucleotide-bd"/>
</dbReference>
<dbReference type="Gene3D" id="3.40.50.80">
    <property type="entry name" value="Nucleotide-binding domain of ferredoxin-NADP reductase (FNR) module"/>
    <property type="match status" value="1"/>
</dbReference>
<keyword evidence="9" id="KW-0274">FAD</keyword>
<dbReference type="Gene3D" id="2.40.30.10">
    <property type="entry name" value="Translation factors"/>
    <property type="match status" value="1"/>
</dbReference>
<keyword evidence="8" id="KW-0479">Metal-binding</keyword>
<keyword evidence="12" id="KW-0408">Iron</keyword>
<dbReference type="GO" id="GO:0009636">
    <property type="term" value="P:response to toxic substance"/>
    <property type="evidence" value="ECO:0007669"/>
    <property type="project" value="UniProtKB-KW"/>
</dbReference>
<evidence type="ECO:0000256" key="6">
    <source>
        <dbReference type="ARBA" id="ARBA00022617"/>
    </source>
</evidence>
<gene>
    <name evidence="18" type="ORF">AC631_01822</name>
</gene>
<evidence type="ECO:0000259" key="17">
    <source>
        <dbReference type="PROSITE" id="PS51384"/>
    </source>
</evidence>
<keyword evidence="13" id="KW-0520">NAD</keyword>
<dbReference type="GO" id="GO:0071500">
    <property type="term" value="P:cellular response to nitrosative stress"/>
    <property type="evidence" value="ECO:0007669"/>
    <property type="project" value="TreeGrafter"/>
</dbReference>
<dbReference type="InterPro" id="IPR000971">
    <property type="entry name" value="Globin"/>
</dbReference>
<evidence type="ECO:0000256" key="8">
    <source>
        <dbReference type="ARBA" id="ARBA00022723"/>
    </source>
</evidence>
<feature type="domain" description="FAD-binding FR-type" evidence="17">
    <location>
        <begin position="160"/>
        <end position="265"/>
    </location>
</feature>
<keyword evidence="11" id="KW-0560">Oxidoreductase</keyword>
<dbReference type="GO" id="GO:0008941">
    <property type="term" value="F:nitric oxide dioxygenase NAD(P)H activity"/>
    <property type="evidence" value="ECO:0007669"/>
    <property type="project" value="UniProtKB-EC"/>
</dbReference>
<evidence type="ECO:0000256" key="13">
    <source>
        <dbReference type="ARBA" id="ARBA00023027"/>
    </source>
</evidence>
<evidence type="ECO:0000256" key="5">
    <source>
        <dbReference type="ARBA" id="ARBA00022575"/>
    </source>
</evidence>
<dbReference type="PANTHER" id="PTHR43396">
    <property type="entry name" value="FLAVOHEMOPROTEIN"/>
    <property type="match status" value="1"/>
</dbReference>
<evidence type="ECO:0000256" key="11">
    <source>
        <dbReference type="ARBA" id="ARBA00023002"/>
    </source>
</evidence>
<dbReference type="SUPFAM" id="SSF63380">
    <property type="entry name" value="Riboflavin synthase domain-like"/>
    <property type="match status" value="1"/>
</dbReference>
<dbReference type="CDD" id="cd06184">
    <property type="entry name" value="flavohem_like_fad_nad_binding"/>
    <property type="match status" value="1"/>
</dbReference>
<dbReference type="AlphaFoldDB" id="A0A0V1Q2G7"/>
<evidence type="ECO:0000256" key="9">
    <source>
        <dbReference type="ARBA" id="ARBA00022827"/>
    </source>
</evidence>